<gene>
    <name evidence="7" type="ORF">H6G05_12600</name>
</gene>
<dbReference type="InterPro" id="IPR024371">
    <property type="entry name" value="AcetylCoA_trans_1-like"/>
</dbReference>
<evidence type="ECO:0000256" key="3">
    <source>
        <dbReference type="ARBA" id="ARBA00022692"/>
    </source>
</evidence>
<dbReference type="PANTHER" id="PTHR12778:SF10">
    <property type="entry name" value="MAJOR FACILITATOR SUPERFAMILY DOMAIN-CONTAINING PROTEIN 3"/>
    <property type="match status" value="1"/>
</dbReference>
<comment type="caution">
    <text evidence="7">The sequence shown here is derived from an EMBL/GenBank/DDBJ whole genome shotgun (WGS) entry which is preliminary data.</text>
</comment>
<keyword evidence="8" id="KW-1185">Reference proteome</keyword>
<evidence type="ECO:0000256" key="2">
    <source>
        <dbReference type="ARBA" id="ARBA00022448"/>
    </source>
</evidence>
<feature type="transmembrane region" description="Helical" evidence="6">
    <location>
        <begin position="327"/>
        <end position="347"/>
    </location>
</feature>
<keyword evidence="3 6" id="KW-0812">Transmembrane</keyword>
<proteinExistence type="predicted"/>
<evidence type="ECO:0000256" key="5">
    <source>
        <dbReference type="ARBA" id="ARBA00023136"/>
    </source>
</evidence>
<feature type="transmembrane region" description="Helical" evidence="6">
    <location>
        <begin position="257"/>
        <end position="274"/>
    </location>
</feature>
<evidence type="ECO:0000256" key="1">
    <source>
        <dbReference type="ARBA" id="ARBA00004141"/>
    </source>
</evidence>
<dbReference type="Gene3D" id="1.20.1250.20">
    <property type="entry name" value="MFS general substrate transporter like domains"/>
    <property type="match status" value="1"/>
</dbReference>
<dbReference type="RefSeq" id="WP_190578506.1">
    <property type="nucleotide sequence ID" value="NZ_CAWPQU010000010.1"/>
</dbReference>
<dbReference type="NCBIfam" id="TIGR00901">
    <property type="entry name" value="2A0125"/>
    <property type="match status" value="1"/>
</dbReference>
<dbReference type="Pfam" id="PF13000">
    <property type="entry name" value="Acatn"/>
    <property type="match status" value="1"/>
</dbReference>
<feature type="transmembrane region" description="Helical" evidence="6">
    <location>
        <begin position="439"/>
        <end position="461"/>
    </location>
</feature>
<feature type="transmembrane region" description="Helical" evidence="6">
    <location>
        <begin position="84"/>
        <end position="105"/>
    </location>
</feature>
<feature type="transmembrane region" description="Helical" evidence="6">
    <location>
        <begin position="353"/>
        <end position="379"/>
    </location>
</feature>
<feature type="transmembrane region" description="Helical" evidence="6">
    <location>
        <begin position="43"/>
        <end position="63"/>
    </location>
</feature>
<keyword evidence="2" id="KW-0813">Transport</keyword>
<feature type="transmembrane region" description="Helical" evidence="6">
    <location>
        <begin position="155"/>
        <end position="179"/>
    </location>
</feature>
<keyword evidence="4 6" id="KW-1133">Transmembrane helix</keyword>
<feature type="transmembrane region" description="Helical" evidence="6">
    <location>
        <begin position="208"/>
        <end position="228"/>
    </location>
</feature>
<evidence type="ECO:0000313" key="7">
    <source>
        <dbReference type="EMBL" id="MBD2317680.1"/>
    </source>
</evidence>
<evidence type="ECO:0000256" key="6">
    <source>
        <dbReference type="SAM" id="Phobius"/>
    </source>
</evidence>
<evidence type="ECO:0000256" key="4">
    <source>
        <dbReference type="ARBA" id="ARBA00022989"/>
    </source>
</evidence>
<comment type="subcellular location">
    <subcellularLocation>
        <location evidence="1">Membrane</location>
        <topology evidence="1">Multi-pass membrane protein</topology>
    </subcellularLocation>
</comment>
<organism evidence="7 8">
    <name type="scientific">Phormidium tenue FACHB-1050</name>
    <dbReference type="NCBI Taxonomy" id="2692857"/>
    <lineage>
        <taxon>Bacteria</taxon>
        <taxon>Bacillati</taxon>
        <taxon>Cyanobacteriota</taxon>
        <taxon>Cyanophyceae</taxon>
        <taxon>Oscillatoriophycideae</taxon>
        <taxon>Oscillatoriales</taxon>
        <taxon>Oscillatoriaceae</taxon>
        <taxon>Phormidium</taxon>
    </lineage>
</organism>
<feature type="transmembrane region" description="Helical" evidence="6">
    <location>
        <begin position="294"/>
        <end position="318"/>
    </location>
</feature>
<keyword evidence="5 6" id="KW-0472">Membrane</keyword>
<sequence>MNTIAQFFRVFQSRKMAALLSLGFVSGLPYALTDDAFRAWLTTAKFDLSTIGWLGLVSLPYSLKFLWSPLIDRFVPPFLGRRRGWILLTQGGLIIAILAIALQMFTIDQLDLASRNAALPMLAIAALMLAFLSATQDIAIDAYRTDVLAVQEVGAGIGIWVMGYRIALLFAGFVGFNLATRLSWKSPLSQFLFNNGFTGLSLSKFGWAWVYVLLAIVMSFGIIATILAPEPPEAHARPATLDEAVVKPFQEFFQRLGLWKVLLILVFTIFYRFSDAMVGKMAVPFLKTLFDDGTIGTVRQGIGLVATIVGTLTGGAILSKIGVNRSLWVFGILQAVSNIGYYAISVVGKNDYVLLAAINVENFCGGLGTAGFLGFLMVLCNPSFSATQFALLSSLFAVGRDLLASPFSGESAQFIQRNMPSWTAINQNLWLAGSDGKGWALFFLFTLVLALPGMLFLPFFAPWNGEFKKVDSLPID</sequence>
<feature type="transmembrane region" description="Helical" evidence="6">
    <location>
        <begin position="117"/>
        <end position="134"/>
    </location>
</feature>
<dbReference type="InterPro" id="IPR004752">
    <property type="entry name" value="AmpG_permease/AT-1"/>
</dbReference>
<reference evidence="7 8" key="1">
    <citation type="journal article" date="2020" name="ISME J.">
        <title>Comparative genomics reveals insights into cyanobacterial evolution and habitat adaptation.</title>
        <authorList>
            <person name="Chen M.Y."/>
            <person name="Teng W.K."/>
            <person name="Zhao L."/>
            <person name="Hu C.X."/>
            <person name="Zhou Y.K."/>
            <person name="Han B.P."/>
            <person name="Song L.R."/>
            <person name="Shu W.S."/>
        </authorList>
    </citation>
    <scope>NUCLEOTIDE SEQUENCE [LARGE SCALE GENOMIC DNA]</scope>
    <source>
        <strain evidence="7 8">FACHB-1050</strain>
    </source>
</reference>
<dbReference type="PANTHER" id="PTHR12778">
    <property type="entry name" value="SOLUTE CARRIER FAMILY 33 ACETYL-COA TRANSPORTER -RELATED"/>
    <property type="match status" value="1"/>
</dbReference>
<evidence type="ECO:0000313" key="8">
    <source>
        <dbReference type="Proteomes" id="UP000618445"/>
    </source>
</evidence>
<dbReference type="Proteomes" id="UP000618445">
    <property type="component" value="Unassembled WGS sequence"/>
</dbReference>
<protein>
    <submittedName>
        <fullName evidence="7">MFS transporter</fullName>
    </submittedName>
</protein>
<dbReference type="EMBL" id="JACJQY010000018">
    <property type="protein sequence ID" value="MBD2317680.1"/>
    <property type="molecule type" value="Genomic_DNA"/>
</dbReference>
<accession>A0ABR8CBB7</accession>
<dbReference type="InterPro" id="IPR036259">
    <property type="entry name" value="MFS_trans_sf"/>
</dbReference>
<dbReference type="SUPFAM" id="SSF103473">
    <property type="entry name" value="MFS general substrate transporter"/>
    <property type="match status" value="1"/>
</dbReference>
<name>A0ABR8CBB7_9CYAN</name>